<feature type="compositionally biased region" description="Polar residues" evidence="1">
    <location>
        <begin position="94"/>
        <end position="103"/>
    </location>
</feature>
<dbReference type="RefSeq" id="XP_014150981.1">
    <property type="nucleotide sequence ID" value="XM_014295506.1"/>
</dbReference>
<name>A0A0L0FJY8_9EUKA</name>
<evidence type="ECO:0000256" key="2">
    <source>
        <dbReference type="SAM" id="Phobius"/>
    </source>
</evidence>
<dbReference type="EMBL" id="KQ242850">
    <property type="protein sequence ID" value="KNC77079.1"/>
    <property type="molecule type" value="Genomic_DNA"/>
</dbReference>
<dbReference type="Proteomes" id="UP000054560">
    <property type="component" value="Unassembled WGS sequence"/>
</dbReference>
<feature type="transmembrane region" description="Helical" evidence="2">
    <location>
        <begin position="573"/>
        <end position="592"/>
    </location>
</feature>
<evidence type="ECO:0000256" key="1">
    <source>
        <dbReference type="SAM" id="MobiDB-lite"/>
    </source>
</evidence>
<feature type="region of interest" description="Disordered" evidence="1">
    <location>
        <begin position="144"/>
        <end position="196"/>
    </location>
</feature>
<dbReference type="AlphaFoldDB" id="A0A0L0FJY8"/>
<keyword evidence="2" id="KW-1133">Transmembrane helix</keyword>
<reference evidence="3 4" key="1">
    <citation type="submission" date="2011-02" db="EMBL/GenBank/DDBJ databases">
        <title>The Genome Sequence of Sphaeroforma arctica JP610.</title>
        <authorList>
            <consortium name="The Broad Institute Genome Sequencing Platform"/>
            <person name="Russ C."/>
            <person name="Cuomo C."/>
            <person name="Young S.K."/>
            <person name="Zeng Q."/>
            <person name="Gargeya S."/>
            <person name="Alvarado L."/>
            <person name="Berlin A."/>
            <person name="Chapman S.B."/>
            <person name="Chen Z."/>
            <person name="Freedman E."/>
            <person name="Gellesch M."/>
            <person name="Goldberg J."/>
            <person name="Griggs A."/>
            <person name="Gujja S."/>
            <person name="Heilman E."/>
            <person name="Heiman D."/>
            <person name="Howarth C."/>
            <person name="Mehta T."/>
            <person name="Neiman D."/>
            <person name="Pearson M."/>
            <person name="Roberts A."/>
            <person name="Saif S."/>
            <person name="Shea T."/>
            <person name="Shenoy N."/>
            <person name="Sisk P."/>
            <person name="Stolte C."/>
            <person name="Sykes S."/>
            <person name="White J."/>
            <person name="Yandava C."/>
            <person name="Burger G."/>
            <person name="Gray M.W."/>
            <person name="Holland P.W.H."/>
            <person name="King N."/>
            <person name="Lang F.B.F."/>
            <person name="Roger A.J."/>
            <person name="Ruiz-Trillo I."/>
            <person name="Haas B."/>
            <person name="Nusbaum C."/>
            <person name="Birren B."/>
        </authorList>
    </citation>
    <scope>NUCLEOTIDE SEQUENCE [LARGE SCALE GENOMIC DNA]</scope>
    <source>
        <strain evidence="3 4">JP610</strain>
    </source>
</reference>
<evidence type="ECO:0000313" key="3">
    <source>
        <dbReference type="EMBL" id="KNC77079.1"/>
    </source>
</evidence>
<protein>
    <submittedName>
        <fullName evidence="3">Uncharacterized protein</fullName>
    </submittedName>
</protein>
<sequence length="653" mass="72170">MNREIEMQDNLQANNQAWSPGLDRSGTAEHAQQRARRTQSNVIHKTPPPTGLTITAADGVVTDALQYRRGSVQRRNMKGVASLPAGPIRKSESDGSLNGQDGTRSSHDSTKSPKGTRPAKRFSVLNSPQIRRVENLFGLVRKSSSKGDLAGSNSDNDEDSATRLEQKGGTSSKASQLSEKPNKLSKKGSKPATLNQVTTKGIENAAFVMANIWNPLRSGFQFLKPTFPQIVSELEEHASYSNIFHSGVMCVKINTVMWRLSVGMLTARNLIVFTLVRTQDMLGEIIVSISPINIIRCEAIESKRDHPDHLFNCYLRHTRPFHKPSLQDQDIKQVYETSTKTPMNHHQDGRTLKCATTADWRRDKWVTEINAVLKRNEGVVKVTKDHLKLEKWSRAMSSVSASSNEMSEGDAQEGTFKDGVAVLMVALARSQAAPGENCGSVLLGIRPEVGAKIVFCRPQSAMEEVRIFLTSGNYASINLNRSLTSIKHYIRIGGIPDDKPSHIPNYELVEILKPDDLSPVVNPILEESNARQLTPNARLKKYLHAVCVYIHTYELLCVGLSLLLVGIVLPSIVADYIVVVVGTAVVCLFLHLHVMPDLDTVKDHETYYELTINGTLRFSDCSDDDESDTATQMCARTGTVVPREPIPYSVSHA</sequence>
<dbReference type="GeneID" id="25910956"/>
<gene>
    <name evidence="3" type="ORF">SARC_10452</name>
</gene>
<feature type="compositionally biased region" description="Polar residues" evidence="1">
    <location>
        <begin position="168"/>
        <end position="179"/>
    </location>
</feature>
<feature type="region of interest" description="Disordered" evidence="1">
    <location>
        <begin position="72"/>
        <end position="127"/>
    </location>
</feature>
<evidence type="ECO:0000313" key="4">
    <source>
        <dbReference type="Proteomes" id="UP000054560"/>
    </source>
</evidence>
<organism evidence="3 4">
    <name type="scientific">Sphaeroforma arctica JP610</name>
    <dbReference type="NCBI Taxonomy" id="667725"/>
    <lineage>
        <taxon>Eukaryota</taxon>
        <taxon>Ichthyosporea</taxon>
        <taxon>Ichthyophonida</taxon>
        <taxon>Sphaeroforma</taxon>
    </lineage>
</organism>
<keyword evidence="2" id="KW-0472">Membrane</keyword>
<accession>A0A0L0FJY8</accession>
<keyword evidence="2" id="KW-0812">Transmembrane</keyword>
<feature type="transmembrane region" description="Helical" evidence="2">
    <location>
        <begin position="542"/>
        <end position="567"/>
    </location>
</feature>
<feature type="region of interest" description="Disordered" evidence="1">
    <location>
        <begin position="1"/>
        <end position="53"/>
    </location>
</feature>
<keyword evidence="4" id="KW-1185">Reference proteome</keyword>
<feature type="compositionally biased region" description="Polar residues" evidence="1">
    <location>
        <begin position="9"/>
        <end position="18"/>
    </location>
</feature>
<proteinExistence type="predicted"/>